<evidence type="ECO:0000256" key="1">
    <source>
        <dbReference type="ARBA" id="ARBA00022801"/>
    </source>
</evidence>
<proteinExistence type="predicted"/>
<dbReference type="InterPro" id="IPR000073">
    <property type="entry name" value="AB_hydrolase_1"/>
</dbReference>
<gene>
    <name evidence="3" type="ORF">ACFQMN_03790</name>
</gene>
<reference evidence="4" key="1">
    <citation type="journal article" date="2019" name="Int. J. Syst. Evol. Microbiol.">
        <title>The Global Catalogue of Microorganisms (GCM) 10K type strain sequencing project: providing services to taxonomists for standard genome sequencing and annotation.</title>
        <authorList>
            <consortium name="The Broad Institute Genomics Platform"/>
            <consortium name="The Broad Institute Genome Sequencing Center for Infectious Disease"/>
            <person name="Wu L."/>
            <person name="Ma J."/>
        </authorList>
    </citation>
    <scope>NUCLEOTIDE SEQUENCE [LARGE SCALE GENOMIC DNA]</scope>
    <source>
        <strain evidence="4">CCUG 73951</strain>
    </source>
</reference>
<dbReference type="EMBL" id="JBHTBY010000002">
    <property type="protein sequence ID" value="MFC7320005.1"/>
    <property type="molecule type" value="Genomic_DNA"/>
</dbReference>
<comment type="caution">
    <text evidence="3">The sequence shown here is derived from an EMBL/GenBank/DDBJ whole genome shotgun (WGS) entry which is preliminary data.</text>
</comment>
<dbReference type="PRINTS" id="PR00111">
    <property type="entry name" value="ABHYDROLASE"/>
</dbReference>
<protein>
    <submittedName>
        <fullName evidence="3">Alpha/beta fold hydrolase</fullName>
    </submittedName>
</protein>
<dbReference type="InterPro" id="IPR029058">
    <property type="entry name" value="AB_hydrolase_fold"/>
</dbReference>
<feature type="domain" description="AB hydrolase-1" evidence="2">
    <location>
        <begin position="36"/>
        <end position="284"/>
    </location>
</feature>
<evidence type="ECO:0000313" key="3">
    <source>
        <dbReference type="EMBL" id="MFC7320005.1"/>
    </source>
</evidence>
<name>A0ABW2K1K4_9BACI</name>
<dbReference type="SUPFAM" id="SSF53474">
    <property type="entry name" value="alpha/beta-Hydrolases"/>
    <property type="match status" value="1"/>
</dbReference>
<organism evidence="3 4">
    <name type="scientific">Halobacillus campisalis</name>
    <dbReference type="NCBI Taxonomy" id="435909"/>
    <lineage>
        <taxon>Bacteria</taxon>
        <taxon>Bacillati</taxon>
        <taxon>Bacillota</taxon>
        <taxon>Bacilli</taxon>
        <taxon>Bacillales</taxon>
        <taxon>Bacillaceae</taxon>
        <taxon>Halobacillus</taxon>
    </lineage>
</organism>
<dbReference type="PANTHER" id="PTHR43329">
    <property type="entry name" value="EPOXIDE HYDROLASE"/>
    <property type="match status" value="1"/>
</dbReference>
<keyword evidence="4" id="KW-1185">Reference proteome</keyword>
<keyword evidence="1 3" id="KW-0378">Hydrolase</keyword>
<dbReference type="RefSeq" id="WP_289217029.1">
    <property type="nucleotide sequence ID" value="NZ_JAPVRC010000011.1"/>
</dbReference>
<accession>A0ABW2K1K4</accession>
<dbReference type="Pfam" id="PF00561">
    <property type="entry name" value="Abhydrolase_1"/>
    <property type="match status" value="1"/>
</dbReference>
<evidence type="ECO:0000313" key="4">
    <source>
        <dbReference type="Proteomes" id="UP001596494"/>
    </source>
</evidence>
<sequence length="302" mass="35526">MILIVFIGKVEGSMQESYVKVNDVNLHYVTEGEGELMLFLHGFPYFWYNWHHQMEEFSKDYQVVAVDMRGYNLSDKPEEVSSYEMSILVEDVKQLIEAFGEKNCILVAHDWGGAIAWTLAYTEPDYVKQLIMFDAPHPYTFRRELKENPGQREASSYMGFFQRPDAHDKLLENNAERLRNMMTEPGKEKGYLTEAEEQKYVEAWMQPDAMKSMLHYYRAVSFYPFEEHIKKPLDLPYQMFDSPTLIIWGDADPAFENSNLDGVEDYVRDLTIHRMEGVSHAPHHEQPETVNRYMREFLGEKK</sequence>
<dbReference type="PRINTS" id="PR00412">
    <property type="entry name" value="EPOXHYDRLASE"/>
</dbReference>
<evidence type="ECO:0000259" key="2">
    <source>
        <dbReference type="Pfam" id="PF00561"/>
    </source>
</evidence>
<dbReference type="Gene3D" id="3.40.50.1820">
    <property type="entry name" value="alpha/beta hydrolase"/>
    <property type="match status" value="1"/>
</dbReference>
<dbReference type="GO" id="GO:0016787">
    <property type="term" value="F:hydrolase activity"/>
    <property type="evidence" value="ECO:0007669"/>
    <property type="project" value="UniProtKB-KW"/>
</dbReference>
<dbReference type="InterPro" id="IPR000639">
    <property type="entry name" value="Epox_hydrolase-like"/>
</dbReference>
<dbReference type="Proteomes" id="UP001596494">
    <property type="component" value="Unassembled WGS sequence"/>
</dbReference>